<reference evidence="1" key="1">
    <citation type="submission" date="2023-11" db="EMBL/GenBank/DDBJ databases">
        <authorList>
            <person name="De Vega J J."/>
            <person name="De Vega J J."/>
        </authorList>
    </citation>
    <scope>NUCLEOTIDE SEQUENCE</scope>
</reference>
<evidence type="ECO:0000313" key="2">
    <source>
        <dbReference type="Proteomes" id="UP001295794"/>
    </source>
</evidence>
<protein>
    <submittedName>
        <fullName evidence="1">Uncharacterized protein</fullName>
    </submittedName>
</protein>
<keyword evidence="2" id="KW-1185">Reference proteome</keyword>
<evidence type="ECO:0000313" key="1">
    <source>
        <dbReference type="EMBL" id="CAK5263568.1"/>
    </source>
</evidence>
<feature type="non-terminal residue" evidence="1">
    <location>
        <position position="1"/>
    </location>
</feature>
<gene>
    <name evidence="1" type="ORF">MYCIT1_LOCUS3033</name>
</gene>
<dbReference type="Proteomes" id="UP001295794">
    <property type="component" value="Unassembled WGS sequence"/>
</dbReference>
<comment type="caution">
    <text evidence="1">The sequence shown here is derived from an EMBL/GenBank/DDBJ whole genome shotgun (WGS) entry which is preliminary data.</text>
</comment>
<dbReference type="EMBL" id="CAVNYO010000040">
    <property type="protein sequence ID" value="CAK5263568.1"/>
    <property type="molecule type" value="Genomic_DNA"/>
</dbReference>
<dbReference type="AlphaFoldDB" id="A0AAD2GW85"/>
<name>A0AAD2GW85_9AGAR</name>
<accession>A0AAD2GW85</accession>
<organism evidence="1 2">
    <name type="scientific">Mycena citricolor</name>
    <dbReference type="NCBI Taxonomy" id="2018698"/>
    <lineage>
        <taxon>Eukaryota</taxon>
        <taxon>Fungi</taxon>
        <taxon>Dikarya</taxon>
        <taxon>Basidiomycota</taxon>
        <taxon>Agaricomycotina</taxon>
        <taxon>Agaricomycetes</taxon>
        <taxon>Agaricomycetidae</taxon>
        <taxon>Agaricales</taxon>
        <taxon>Marasmiineae</taxon>
        <taxon>Mycenaceae</taxon>
        <taxon>Mycena</taxon>
    </lineage>
</organism>
<proteinExistence type="predicted"/>
<sequence length="76" mass="7676">DDRCLSGANDGASTCTVSAGAGCECPWPACCAAAASSEGEGKEKDVCRPAHSHRATAHVAACVGRTPSRACVRRQS</sequence>